<keyword evidence="8" id="KW-1185">Reference proteome</keyword>
<proteinExistence type="inferred from homology"/>
<dbReference type="InterPro" id="IPR013332">
    <property type="entry name" value="KPR_N"/>
</dbReference>
<dbReference type="Gene3D" id="1.10.1040.10">
    <property type="entry name" value="N-(1-d-carboxylethyl)-l-norvaline Dehydrogenase, domain 2"/>
    <property type="match status" value="1"/>
</dbReference>
<sequence>MSARKPIDILIFGTGAVGSTIGWRLAQNANARLSVVCRSNYDAVKQKGIQLTTKMWGNGTFIPYRVVRSPREASDMSFDYVVCANKVTPSDGLSFIKELAPAVSERTSLISAQNGVGVEAPLRQAFRNNTILSAICYISCLQPAPGIIQQVSNIRPHAFHVGIYDPREDGGSAETRLKNFVALDDRFKQIGDAQVERWTKQIFNGAWNPMAAISGLETHPLLESPYLQTVQQLAKEMYEVAVKQGISLASDLPAKTIEFARNNPSLAPSMLQDARVNRPMEIESLCGNICRQADKIGVPVPTIKLVYHTLLGMNRQMLESAQPLPARTLPGVRREGSVPQSVRRRDSVPRELEAAAC</sequence>
<dbReference type="InterPro" id="IPR051402">
    <property type="entry name" value="KPR-Related"/>
</dbReference>
<dbReference type="EMBL" id="JAUJDW010000018">
    <property type="protein sequence ID" value="KAK0658422.1"/>
    <property type="molecule type" value="Genomic_DNA"/>
</dbReference>
<dbReference type="Gene3D" id="3.40.50.720">
    <property type="entry name" value="NAD(P)-binding Rossmann-like Domain"/>
    <property type="match status" value="1"/>
</dbReference>
<evidence type="ECO:0000256" key="3">
    <source>
        <dbReference type="ARBA" id="ARBA00023002"/>
    </source>
</evidence>
<dbReference type="FunFam" id="1.10.1040.10:FF:000017">
    <property type="entry name" value="2-dehydropantoate 2-reductase"/>
    <property type="match status" value="1"/>
</dbReference>
<evidence type="ECO:0000313" key="7">
    <source>
        <dbReference type="EMBL" id="KAK0658422.1"/>
    </source>
</evidence>
<keyword evidence="2" id="KW-0521">NADP</keyword>
<evidence type="ECO:0000259" key="6">
    <source>
        <dbReference type="Pfam" id="PF08546"/>
    </source>
</evidence>
<evidence type="ECO:0000256" key="2">
    <source>
        <dbReference type="ARBA" id="ARBA00022857"/>
    </source>
</evidence>
<dbReference type="GO" id="GO:0015940">
    <property type="term" value="P:pantothenate biosynthetic process"/>
    <property type="evidence" value="ECO:0007669"/>
    <property type="project" value="InterPro"/>
</dbReference>
<dbReference type="InterPro" id="IPR013752">
    <property type="entry name" value="KPA_reductase"/>
</dbReference>
<evidence type="ECO:0000313" key="8">
    <source>
        <dbReference type="Proteomes" id="UP001175001"/>
    </source>
</evidence>
<dbReference type="Proteomes" id="UP001175001">
    <property type="component" value="Unassembled WGS sequence"/>
</dbReference>
<dbReference type="NCBIfam" id="TIGR00745">
    <property type="entry name" value="apbA_panE"/>
    <property type="match status" value="1"/>
</dbReference>
<dbReference type="GO" id="GO:0008677">
    <property type="term" value="F:2-dehydropantoate 2-reductase activity"/>
    <property type="evidence" value="ECO:0007669"/>
    <property type="project" value="InterPro"/>
</dbReference>
<reference evidence="7" key="1">
    <citation type="submission" date="2023-06" db="EMBL/GenBank/DDBJ databases">
        <title>Multi-omics analyses reveal the molecular pathogenesis toolkit of Lasiodiplodia hormozganensis, a cross-kingdom pathogen.</title>
        <authorList>
            <person name="Felix C."/>
            <person name="Meneses R."/>
            <person name="Goncalves M.F.M."/>
            <person name="Tilleman L."/>
            <person name="Duarte A.S."/>
            <person name="Jorrin-Novo J.V."/>
            <person name="Van De Peer Y."/>
            <person name="Deforce D."/>
            <person name="Van Nieuwerburgh F."/>
            <person name="Esteves A.C."/>
            <person name="Alves A."/>
        </authorList>
    </citation>
    <scope>NUCLEOTIDE SEQUENCE</scope>
    <source>
        <strain evidence="7">CBS 339.90</strain>
    </source>
</reference>
<protein>
    <submittedName>
        <fullName evidence="7">2-dehydropantoate 2-reductase</fullName>
    </submittedName>
</protein>
<dbReference type="InterPro" id="IPR008927">
    <property type="entry name" value="6-PGluconate_DH-like_C_sf"/>
</dbReference>
<feature type="domain" description="Ketopantoate reductase N-terminal" evidence="5">
    <location>
        <begin position="9"/>
        <end position="152"/>
    </location>
</feature>
<dbReference type="InterPro" id="IPR003710">
    <property type="entry name" value="ApbA"/>
</dbReference>
<dbReference type="InterPro" id="IPR013328">
    <property type="entry name" value="6PGD_dom2"/>
</dbReference>
<dbReference type="AlphaFoldDB" id="A0AA39YVK6"/>
<dbReference type="PANTHER" id="PTHR21708:SF40">
    <property type="entry name" value="REDUCTASE FAMILY PROTEIN, PUTATIVE (AFU_ORTHOLOGUE AFUA_2G14497)-RELATED"/>
    <property type="match status" value="1"/>
</dbReference>
<dbReference type="Pfam" id="PF08546">
    <property type="entry name" value="ApbA_C"/>
    <property type="match status" value="1"/>
</dbReference>
<dbReference type="Pfam" id="PF02558">
    <property type="entry name" value="ApbA"/>
    <property type="match status" value="1"/>
</dbReference>
<evidence type="ECO:0000256" key="1">
    <source>
        <dbReference type="ARBA" id="ARBA00007870"/>
    </source>
</evidence>
<dbReference type="SUPFAM" id="SSF48179">
    <property type="entry name" value="6-phosphogluconate dehydrogenase C-terminal domain-like"/>
    <property type="match status" value="1"/>
</dbReference>
<dbReference type="GO" id="GO:0005737">
    <property type="term" value="C:cytoplasm"/>
    <property type="evidence" value="ECO:0007669"/>
    <property type="project" value="TreeGrafter"/>
</dbReference>
<feature type="domain" description="Ketopantoate reductase C-terminal" evidence="6">
    <location>
        <begin position="194"/>
        <end position="310"/>
    </location>
</feature>
<keyword evidence="3" id="KW-0560">Oxidoreductase</keyword>
<comment type="similarity">
    <text evidence="1">Belongs to the ketopantoate reductase family.</text>
</comment>
<accession>A0AA39YVK6</accession>
<evidence type="ECO:0000256" key="4">
    <source>
        <dbReference type="SAM" id="MobiDB-lite"/>
    </source>
</evidence>
<dbReference type="PANTHER" id="PTHR21708">
    <property type="entry name" value="PROBABLE 2-DEHYDROPANTOATE 2-REDUCTASE"/>
    <property type="match status" value="1"/>
</dbReference>
<organism evidence="7 8">
    <name type="scientific">Lasiodiplodia hormozganensis</name>
    <dbReference type="NCBI Taxonomy" id="869390"/>
    <lineage>
        <taxon>Eukaryota</taxon>
        <taxon>Fungi</taxon>
        <taxon>Dikarya</taxon>
        <taxon>Ascomycota</taxon>
        <taxon>Pezizomycotina</taxon>
        <taxon>Dothideomycetes</taxon>
        <taxon>Dothideomycetes incertae sedis</taxon>
        <taxon>Botryosphaeriales</taxon>
        <taxon>Botryosphaeriaceae</taxon>
        <taxon>Lasiodiplodia</taxon>
    </lineage>
</organism>
<name>A0AA39YVK6_9PEZI</name>
<feature type="region of interest" description="Disordered" evidence="4">
    <location>
        <begin position="328"/>
        <end position="350"/>
    </location>
</feature>
<gene>
    <name evidence="7" type="ORF">DIS24_g4783</name>
</gene>
<comment type="caution">
    <text evidence="7">The sequence shown here is derived from an EMBL/GenBank/DDBJ whole genome shotgun (WGS) entry which is preliminary data.</text>
</comment>
<evidence type="ECO:0000259" key="5">
    <source>
        <dbReference type="Pfam" id="PF02558"/>
    </source>
</evidence>